<keyword evidence="2" id="KW-1185">Reference proteome</keyword>
<gene>
    <name evidence="1" type="ORF">CVLEPA_LOCUS20848</name>
</gene>
<comment type="caution">
    <text evidence="1">The sequence shown here is derived from an EMBL/GenBank/DDBJ whole genome shotgun (WGS) entry which is preliminary data.</text>
</comment>
<dbReference type="EMBL" id="CAWYQH010000108">
    <property type="protein sequence ID" value="CAK8688893.1"/>
    <property type="molecule type" value="Genomic_DNA"/>
</dbReference>
<dbReference type="Proteomes" id="UP001642483">
    <property type="component" value="Unassembled WGS sequence"/>
</dbReference>
<protein>
    <submittedName>
        <fullName evidence="1">Uncharacterized protein</fullName>
    </submittedName>
</protein>
<sequence>MTNKSDREFLIDSKCYLLTDENNTIVSSEDHQTKAAVARWNYIFIQCDNLLKPDISLVLCDRSCYNLKKSTKFKRPKKLSGYQSVHVTREREYELRDGKGFVRLSLPVSCNCVLRKSLSKKASNRRKTNRTS</sequence>
<organism evidence="1 2">
    <name type="scientific">Clavelina lepadiformis</name>
    <name type="common">Light-bulb sea squirt</name>
    <name type="synonym">Ascidia lepadiformis</name>
    <dbReference type="NCBI Taxonomy" id="159417"/>
    <lineage>
        <taxon>Eukaryota</taxon>
        <taxon>Metazoa</taxon>
        <taxon>Chordata</taxon>
        <taxon>Tunicata</taxon>
        <taxon>Ascidiacea</taxon>
        <taxon>Aplousobranchia</taxon>
        <taxon>Clavelinidae</taxon>
        <taxon>Clavelina</taxon>
    </lineage>
</organism>
<reference evidence="1 2" key="1">
    <citation type="submission" date="2024-02" db="EMBL/GenBank/DDBJ databases">
        <authorList>
            <person name="Daric V."/>
            <person name="Darras S."/>
        </authorList>
    </citation>
    <scope>NUCLEOTIDE SEQUENCE [LARGE SCALE GENOMIC DNA]</scope>
</reference>
<evidence type="ECO:0000313" key="1">
    <source>
        <dbReference type="EMBL" id="CAK8688893.1"/>
    </source>
</evidence>
<accession>A0ABP0GD68</accession>
<proteinExistence type="predicted"/>
<name>A0ABP0GD68_CLALP</name>
<evidence type="ECO:0000313" key="2">
    <source>
        <dbReference type="Proteomes" id="UP001642483"/>
    </source>
</evidence>